<evidence type="ECO:0000313" key="3">
    <source>
        <dbReference type="WBParaSite" id="PSAMB.scaffold3338size18676.g21126.t1"/>
    </source>
</evidence>
<feature type="compositionally biased region" description="Low complexity" evidence="1">
    <location>
        <begin position="88"/>
        <end position="100"/>
    </location>
</feature>
<organism evidence="2 3">
    <name type="scientific">Plectus sambesii</name>
    <dbReference type="NCBI Taxonomy" id="2011161"/>
    <lineage>
        <taxon>Eukaryota</taxon>
        <taxon>Metazoa</taxon>
        <taxon>Ecdysozoa</taxon>
        <taxon>Nematoda</taxon>
        <taxon>Chromadorea</taxon>
        <taxon>Plectida</taxon>
        <taxon>Plectina</taxon>
        <taxon>Plectoidea</taxon>
        <taxon>Plectidae</taxon>
        <taxon>Plectus</taxon>
    </lineage>
</organism>
<dbReference type="WBParaSite" id="PSAMB.scaffold3338size18676.g21126.t1">
    <property type="protein sequence ID" value="PSAMB.scaffold3338size18676.g21126.t1"/>
    <property type="gene ID" value="PSAMB.scaffold3338size18676.g21126"/>
</dbReference>
<reference evidence="3" key="1">
    <citation type="submission" date="2022-11" db="UniProtKB">
        <authorList>
            <consortium name="WormBaseParasite"/>
        </authorList>
    </citation>
    <scope>IDENTIFICATION</scope>
</reference>
<sequence>MPGTGKRLRRAQRRPPLRGRASDKWQTCVGDSLLVLGGESTHTSPACVHPFVCSSLAYPPISPRSASAEGKSVNRPDDDDGAAWANKSSRCSTSRTTGRHSVAVVQFEDERVRVSIEPDGRSRLAIISPSASGTARISRHKGHLLNRNKRRGSEEEEGKKGGNG</sequence>
<evidence type="ECO:0000313" key="2">
    <source>
        <dbReference type="Proteomes" id="UP000887566"/>
    </source>
</evidence>
<feature type="region of interest" description="Disordered" evidence="1">
    <location>
        <begin position="62"/>
        <end position="100"/>
    </location>
</feature>
<feature type="compositionally biased region" description="Basic residues" evidence="1">
    <location>
        <begin position="137"/>
        <end position="150"/>
    </location>
</feature>
<feature type="compositionally biased region" description="Basic residues" evidence="1">
    <location>
        <begin position="1"/>
        <end position="17"/>
    </location>
</feature>
<feature type="compositionally biased region" description="Basic and acidic residues" evidence="1">
    <location>
        <begin position="151"/>
        <end position="164"/>
    </location>
</feature>
<name>A0A914W5Y3_9BILA</name>
<feature type="region of interest" description="Disordered" evidence="1">
    <location>
        <begin position="1"/>
        <end position="23"/>
    </location>
</feature>
<dbReference type="AlphaFoldDB" id="A0A914W5Y3"/>
<dbReference type="Proteomes" id="UP000887566">
    <property type="component" value="Unplaced"/>
</dbReference>
<keyword evidence="2" id="KW-1185">Reference proteome</keyword>
<feature type="region of interest" description="Disordered" evidence="1">
    <location>
        <begin position="118"/>
        <end position="164"/>
    </location>
</feature>
<proteinExistence type="predicted"/>
<protein>
    <submittedName>
        <fullName evidence="3">Uncharacterized protein</fullName>
    </submittedName>
</protein>
<evidence type="ECO:0000256" key="1">
    <source>
        <dbReference type="SAM" id="MobiDB-lite"/>
    </source>
</evidence>
<accession>A0A914W5Y3</accession>